<dbReference type="OrthoDB" id="9810372at2"/>
<dbReference type="AlphaFoldDB" id="A0A135HUN2"/>
<dbReference type="CDD" id="cd24057">
    <property type="entry name" value="ASKHA_NBD_ROK_NAGK"/>
    <property type="match status" value="1"/>
</dbReference>
<evidence type="ECO:0000256" key="4">
    <source>
        <dbReference type="ARBA" id="ARBA00022741"/>
    </source>
</evidence>
<organism evidence="10 11">
    <name type="scientific">Paramesorhizobium deserti</name>
    <dbReference type="NCBI Taxonomy" id="1494590"/>
    <lineage>
        <taxon>Bacteria</taxon>
        <taxon>Pseudomonadati</taxon>
        <taxon>Pseudomonadota</taxon>
        <taxon>Alphaproteobacteria</taxon>
        <taxon>Hyphomicrobiales</taxon>
        <taxon>Phyllobacteriaceae</taxon>
        <taxon>Paramesorhizobium</taxon>
    </lineage>
</organism>
<dbReference type="GO" id="GO:0005524">
    <property type="term" value="F:ATP binding"/>
    <property type="evidence" value="ECO:0007669"/>
    <property type="project" value="UniProtKB-KW"/>
</dbReference>
<evidence type="ECO:0000256" key="9">
    <source>
        <dbReference type="ARBA" id="ARBA00049065"/>
    </source>
</evidence>
<dbReference type="GO" id="GO:0046872">
    <property type="term" value="F:metal ion binding"/>
    <property type="evidence" value="ECO:0007669"/>
    <property type="project" value="UniProtKB-KW"/>
</dbReference>
<evidence type="ECO:0000256" key="5">
    <source>
        <dbReference type="ARBA" id="ARBA00022777"/>
    </source>
</evidence>
<dbReference type="Gene3D" id="3.30.420.40">
    <property type="match status" value="2"/>
</dbReference>
<keyword evidence="5 10" id="KW-0418">Kinase</keyword>
<protein>
    <recommendedName>
        <fullName evidence="1">N-acetylglucosamine kinase</fullName>
        <ecNumber evidence="1">2.7.1.59</ecNumber>
    </recommendedName>
</protein>
<evidence type="ECO:0000256" key="6">
    <source>
        <dbReference type="ARBA" id="ARBA00022833"/>
    </source>
</evidence>
<evidence type="ECO:0000256" key="7">
    <source>
        <dbReference type="ARBA" id="ARBA00022840"/>
    </source>
</evidence>
<evidence type="ECO:0000313" key="11">
    <source>
        <dbReference type="Proteomes" id="UP000070107"/>
    </source>
</evidence>
<keyword evidence="6" id="KW-0862">Zinc</keyword>
<dbReference type="SUPFAM" id="SSF53067">
    <property type="entry name" value="Actin-like ATPase domain"/>
    <property type="match status" value="1"/>
</dbReference>
<sequence length="306" mass="31378">MITCFDIGGTAIKSARATSPDDIQALGRVPTPRDDFEAFAATIGRIATEATGNDNSLIAISLAGVVDSDTGCITCANIPCINGRRLAADLEEALKRPVLIANDADCFALAEAMMGAGRGHRVVFGAILGSGVGGGVIIDGKILTGAGGFAGEWGHGPISKTLAGDPSVAIPRFACGCGQTGCIDAICSARGLEKLHHYLHGIEASSTEIINAWTSGDAQAARTIDCHVDILSDALALVVNVLGASIVPVGGGLSNSLPLIERIDAAVRRRILRKTDTPLVVQAQCRIEPGLIGAGLLGLDYENTSI</sequence>
<evidence type="ECO:0000256" key="3">
    <source>
        <dbReference type="ARBA" id="ARBA00022723"/>
    </source>
</evidence>
<keyword evidence="4" id="KW-0547">Nucleotide-binding</keyword>
<dbReference type="InterPro" id="IPR043129">
    <property type="entry name" value="ATPase_NBD"/>
</dbReference>
<evidence type="ECO:0000256" key="2">
    <source>
        <dbReference type="ARBA" id="ARBA00022679"/>
    </source>
</evidence>
<accession>A0A135HUN2</accession>
<dbReference type="EMBL" id="LNTU01000023">
    <property type="protein sequence ID" value="KXF76898.1"/>
    <property type="molecule type" value="Genomic_DNA"/>
</dbReference>
<evidence type="ECO:0000256" key="1">
    <source>
        <dbReference type="ARBA" id="ARBA00012122"/>
    </source>
</evidence>
<dbReference type="STRING" id="1494590.ATN84_12895"/>
<gene>
    <name evidence="10" type="ORF">ATN84_12895</name>
</gene>
<keyword evidence="7" id="KW-0067">ATP-binding</keyword>
<dbReference type="InterPro" id="IPR000600">
    <property type="entry name" value="ROK"/>
</dbReference>
<dbReference type="Proteomes" id="UP000070107">
    <property type="component" value="Unassembled WGS sequence"/>
</dbReference>
<evidence type="ECO:0000313" key="10">
    <source>
        <dbReference type="EMBL" id="KXF76898.1"/>
    </source>
</evidence>
<dbReference type="EC" id="2.7.1.59" evidence="1"/>
<evidence type="ECO:0000256" key="8">
    <source>
        <dbReference type="ARBA" id="ARBA00023277"/>
    </source>
</evidence>
<comment type="catalytic activity">
    <reaction evidence="9">
        <text>N-acetyl-D-glucosamine + ATP = N-acetyl-D-glucosamine 6-phosphate + ADP + H(+)</text>
        <dbReference type="Rhea" id="RHEA:17417"/>
        <dbReference type="ChEBI" id="CHEBI:15378"/>
        <dbReference type="ChEBI" id="CHEBI:30616"/>
        <dbReference type="ChEBI" id="CHEBI:57513"/>
        <dbReference type="ChEBI" id="CHEBI:456216"/>
        <dbReference type="ChEBI" id="CHEBI:506227"/>
        <dbReference type="EC" id="2.7.1.59"/>
    </reaction>
</comment>
<dbReference type="PANTHER" id="PTHR18964:SF162">
    <property type="entry name" value="N-ACETYL-D-GLUCOSAMINE KINASE"/>
    <property type="match status" value="1"/>
</dbReference>
<dbReference type="RefSeq" id="WP_068882489.1">
    <property type="nucleotide sequence ID" value="NZ_LNTU01000023.1"/>
</dbReference>
<dbReference type="GO" id="GO:0045127">
    <property type="term" value="F:N-acetylglucosamine kinase activity"/>
    <property type="evidence" value="ECO:0007669"/>
    <property type="project" value="UniProtKB-EC"/>
</dbReference>
<dbReference type="PANTHER" id="PTHR18964">
    <property type="entry name" value="ROK (REPRESSOR, ORF, KINASE) FAMILY"/>
    <property type="match status" value="1"/>
</dbReference>
<keyword evidence="8" id="KW-0119">Carbohydrate metabolism</keyword>
<reference evidence="10 11" key="1">
    <citation type="submission" date="2015-11" db="EMBL/GenBank/DDBJ databases">
        <title>Draft genome sequence of Paramesorhizobium deserti A-3-E, a strain highly resistant to diverse beta-lactam antibiotics.</title>
        <authorList>
            <person name="Lv R."/>
            <person name="Yang X."/>
            <person name="Fang N."/>
            <person name="Guo J."/>
            <person name="Luo X."/>
            <person name="Peng F."/>
            <person name="Yang R."/>
            <person name="Cui Y."/>
            <person name="Fang C."/>
            <person name="Song Y."/>
        </authorList>
    </citation>
    <scope>NUCLEOTIDE SEQUENCE [LARGE SCALE GENOMIC DNA]</scope>
    <source>
        <strain evidence="10 11">A-3-E</strain>
    </source>
</reference>
<dbReference type="InterPro" id="IPR049874">
    <property type="entry name" value="ROK_cs"/>
</dbReference>
<proteinExistence type="predicted"/>
<dbReference type="Pfam" id="PF00480">
    <property type="entry name" value="ROK"/>
    <property type="match status" value="1"/>
</dbReference>
<dbReference type="PROSITE" id="PS01125">
    <property type="entry name" value="ROK"/>
    <property type="match status" value="1"/>
</dbReference>
<comment type="caution">
    <text evidence="10">The sequence shown here is derived from an EMBL/GenBank/DDBJ whole genome shotgun (WGS) entry which is preliminary data.</text>
</comment>
<keyword evidence="3" id="KW-0479">Metal-binding</keyword>
<keyword evidence="2" id="KW-0808">Transferase</keyword>
<keyword evidence="11" id="KW-1185">Reference proteome</keyword>
<name>A0A135HUN2_9HYPH</name>